<feature type="region of interest" description="Disordered" evidence="1">
    <location>
        <begin position="147"/>
        <end position="229"/>
    </location>
</feature>
<keyword evidence="2" id="KW-0472">Membrane</keyword>
<feature type="transmembrane region" description="Helical" evidence="2">
    <location>
        <begin position="115"/>
        <end position="137"/>
    </location>
</feature>
<feature type="transmembrane region" description="Helical" evidence="2">
    <location>
        <begin position="21"/>
        <end position="50"/>
    </location>
</feature>
<organism evidence="3 4">
    <name type="scientific">Castanea mollissima</name>
    <name type="common">Chinese chestnut</name>
    <dbReference type="NCBI Taxonomy" id="60419"/>
    <lineage>
        <taxon>Eukaryota</taxon>
        <taxon>Viridiplantae</taxon>
        <taxon>Streptophyta</taxon>
        <taxon>Embryophyta</taxon>
        <taxon>Tracheophyta</taxon>
        <taxon>Spermatophyta</taxon>
        <taxon>Magnoliopsida</taxon>
        <taxon>eudicotyledons</taxon>
        <taxon>Gunneridae</taxon>
        <taxon>Pentapetalae</taxon>
        <taxon>rosids</taxon>
        <taxon>fabids</taxon>
        <taxon>Fagales</taxon>
        <taxon>Fagaceae</taxon>
        <taxon>Castanea</taxon>
    </lineage>
</organism>
<keyword evidence="2" id="KW-1133">Transmembrane helix</keyword>
<evidence type="ECO:0000256" key="1">
    <source>
        <dbReference type="SAM" id="MobiDB-lite"/>
    </source>
</evidence>
<evidence type="ECO:0000313" key="4">
    <source>
        <dbReference type="Proteomes" id="UP000737018"/>
    </source>
</evidence>
<comment type="caution">
    <text evidence="3">The sequence shown here is derived from an EMBL/GenBank/DDBJ whole genome shotgun (WGS) entry which is preliminary data.</text>
</comment>
<accession>A0A8J4VMK6</accession>
<proteinExistence type="predicted"/>
<dbReference type="EMBL" id="JRKL02001677">
    <property type="protein sequence ID" value="KAF3962680.1"/>
    <property type="molecule type" value="Genomic_DNA"/>
</dbReference>
<gene>
    <name evidence="3" type="ORF">CMV_012840</name>
</gene>
<dbReference type="AlphaFoldDB" id="A0A8J4VMK6"/>
<keyword evidence="4" id="KW-1185">Reference proteome</keyword>
<feature type="compositionally biased region" description="Gly residues" evidence="1">
    <location>
        <begin position="157"/>
        <end position="204"/>
    </location>
</feature>
<evidence type="ECO:0000256" key="2">
    <source>
        <dbReference type="SAM" id="Phobius"/>
    </source>
</evidence>
<protein>
    <submittedName>
        <fullName evidence="3">Uncharacterized protein</fullName>
    </submittedName>
</protein>
<name>A0A8J4VMK6_9ROSI</name>
<dbReference type="Proteomes" id="UP000737018">
    <property type="component" value="Unassembled WGS sequence"/>
</dbReference>
<evidence type="ECO:0000313" key="3">
    <source>
        <dbReference type="EMBL" id="KAF3962680.1"/>
    </source>
</evidence>
<keyword evidence="2" id="KW-0812">Transmembrane</keyword>
<reference evidence="3" key="1">
    <citation type="submission" date="2020-03" db="EMBL/GenBank/DDBJ databases">
        <title>Castanea mollissima Vanexum genome sequencing.</title>
        <authorList>
            <person name="Staton M."/>
        </authorList>
    </citation>
    <scope>NUCLEOTIDE SEQUENCE</scope>
    <source>
        <tissue evidence="3">Leaf</tissue>
    </source>
</reference>
<sequence>MDGRLSLRCSVALEIDSLAALVIGSFVALVIGSSFALWIALSSTCLIFFIDSLDGIIHPWYFWSMSDSFPADSFGKMSKIKPSDKPKSSVYSKNGKIGLGIRTSLSFFFELPFPVALAIGLSKVSICIILFGMVALAEFSLQDTVKKHGQGQSSSGPAGGSRAGNAGGSIGGGGGGGDENGTIGHGTGQGRRSGIGGGGRGQGNGDDDDNDGRRIVGNVGNGRRPRNPTPEEIAAIFLPIIIQSIANLMSLNDAELSTTGLLLKSMSFNLSSTSTTDYERVARVKVSRLPRPQTPMSHLVEQVIKSLSLTPWNKTPRQPG</sequence>